<sequence length="76" mass="8881">MTNTVDKEKKESFHDPIVLGITLDVTDLQRILRVSRAQIYALLQRKEFHSVRVGKNYKISKDVFFKWFQGKGEGIL</sequence>
<dbReference type="InterPro" id="IPR041657">
    <property type="entry name" value="HTH_17"/>
</dbReference>
<dbReference type="EMBL" id="CP034235">
    <property type="protein sequence ID" value="QGQ97940.1"/>
    <property type="molecule type" value="Genomic_DNA"/>
</dbReference>
<dbReference type="Proteomes" id="UP000426246">
    <property type="component" value="Chromosome"/>
</dbReference>
<name>A0A6B8RNN4_9BACL</name>
<organism evidence="2 3">
    <name type="scientific">Paenibacillus psychroresistens</name>
    <dbReference type="NCBI Taxonomy" id="1778678"/>
    <lineage>
        <taxon>Bacteria</taxon>
        <taxon>Bacillati</taxon>
        <taxon>Bacillota</taxon>
        <taxon>Bacilli</taxon>
        <taxon>Bacillales</taxon>
        <taxon>Paenibacillaceae</taxon>
        <taxon>Paenibacillus</taxon>
    </lineage>
</organism>
<keyword evidence="2" id="KW-0238">DNA-binding</keyword>
<dbReference type="AlphaFoldDB" id="A0A6B8RNN4"/>
<evidence type="ECO:0000259" key="1">
    <source>
        <dbReference type="Pfam" id="PF12728"/>
    </source>
</evidence>
<dbReference type="OrthoDB" id="122388at2"/>
<accession>A0A6B8RNN4</accession>
<evidence type="ECO:0000313" key="3">
    <source>
        <dbReference type="Proteomes" id="UP000426246"/>
    </source>
</evidence>
<dbReference type="KEGG" id="ppsc:EHS13_25145"/>
<dbReference type="Pfam" id="PF12728">
    <property type="entry name" value="HTH_17"/>
    <property type="match status" value="1"/>
</dbReference>
<proteinExistence type="predicted"/>
<protein>
    <submittedName>
        <fullName evidence="2">DNA-binding protein</fullName>
    </submittedName>
</protein>
<keyword evidence="3" id="KW-1185">Reference proteome</keyword>
<evidence type="ECO:0000313" key="2">
    <source>
        <dbReference type="EMBL" id="QGQ97940.1"/>
    </source>
</evidence>
<dbReference type="GO" id="GO:0003677">
    <property type="term" value="F:DNA binding"/>
    <property type="evidence" value="ECO:0007669"/>
    <property type="project" value="UniProtKB-KW"/>
</dbReference>
<reference evidence="3" key="1">
    <citation type="submission" date="2018-11" db="EMBL/GenBank/DDBJ databases">
        <title>Complete genome sequence of Paenibacillus sp. ML311-T8.</title>
        <authorList>
            <person name="Nam Y.-D."/>
            <person name="Kang J."/>
            <person name="Chung W.-H."/>
            <person name="Park Y.S."/>
        </authorList>
    </citation>
    <scope>NUCLEOTIDE SEQUENCE [LARGE SCALE GENOMIC DNA]</scope>
    <source>
        <strain evidence="3">ML311-T8</strain>
    </source>
</reference>
<dbReference type="RefSeq" id="WP_155703037.1">
    <property type="nucleotide sequence ID" value="NZ_CP034235.1"/>
</dbReference>
<feature type="domain" description="Helix-turn-helix" evidence="1">
    <location>
        <begin position="23"/>
        <end position="70"/>
    </location>
</feature>
<gene>
    <name evidence="2" type="ORF">EHS13_25145</name>
</gene>